<comment type="caution">
    <text evidence="1">The sequence shown here is derived from an EMBL/GenBank/DDBJ whole genome shotgun (WGS) entry which is preliminary data.</text>
</comment>
<organism evidence="1 2">
    <name type="scientific">Maritimibacter harenae</name>
    <dbReference type="NCBI Taxonomy" id="2606218"/>
    <lineage>
        <taxon>Bacteria</taxon>
        <taxon>Pseudomonadati</taxon>
        <taxon>Pseudomonadota</taxon>
        <taxon>Alphaproteobacteria</taxon>
        <taxon>Rhodobacterales</taxon>
        <taxon>Roseobacteraceae</taxon>
        <taxon>Maritimibacter</taxon>
    </lineage>
</organism>
<evidence type="ECO:0000313" key="2">
    <source>
        <dbReference type="Proteomes" id="UP000467322"/>
    </source>
</evidence>
<accession>A0A845M5E9</accession>
<name>A0A845M5E9_9RHOB</name>
<protein>
    <submittedName>
        <fullName evidence="1">Uncharacterized protein</fullName>
    </submittedName>
</protein>
<proteinExistence type="predicted"/>
<sequence length="167" mass="18055">MKIIDALAVSAAAMPTLNDAARVVQTFFGPNITGDWAGMVYSELHDDSDWGRLEWHDRLRLARDHVNAEMGGAEWLIAQAFCNAVREAFSADELAEINARNASADSIGCATQDFADANEIMAGAWETALGRPVDLPAIGAGDVSPEADMWNRAWTMARESGFDPGKI</sequence>
<dbReference type="AlphaFoldDB" id="A0A845M5E9"/>
<evidence type="ECO:0000313" key="1">
    <source>
        <dbReference type="EMBL" id="MZR12693.1"/>
    </source>
</evidence>
<dbReference type="Proteomes" id="UP000467322">
    <property type="component" value="Unassembled WGS sequence"/>
</dbReference>
<dbReference type="EMBL" id="WTUX01000010">
    <property type="protein sequence ID" value="MZR12693.1"/>
    <property type="molecule type" value="Genomic_DNA"/>
</dbReference>
<reference evidence="1 2" key="1">
    <citation type="submission" date="2019-12" db="EMBL/GenBank/DDBJ databases">
        <title>Maritimibacter sp. nov. sp. isolated from sea sand.</title>
        <authorList>
            <person name="Kim J."/>
            <person name="Jeong S.E."/>
            <person name="Jung H.S."/>
            <person name="Jeon C.O."/>
        </authorList>
    </citation>
    <scope>NUCLEOTIDE SEQUENCE [LARGE SCALE GENOMIC DNA]</scope>
    <source>
        <strain evidence="1 2">DP07</strain>
    </source>
</reference>
<dbReference type="RefSeq" id="WP_161350796.1">
    <property type="nucleotide sequence ID" value="NZ_WTUX01000010.1"/>
</dbReference>
<keyword evidence="2" id="KW-1185">Reference proteome</keyword>
<gene>
    <name evidence="1" type="ORF">GQE99_06620</name>
</gene>